<dbReference type="PROSITE" id="PS51257">
    <property type="entry name" value="PROKAR_LIPOPROTEIN"/>
    <property type="match status" value="1"/>
</dbReference>
<protein>
    <submittedName>
        <fullName evidence="1">Uncharacterized protein</fullName>
    </submittedName>
</protein>
<proteinExistence type="predicted"/>
<evidence type="ECO:0000313" key="1">
    <source>
        <dbReference type="EMBL" id="ODS33638.1"/>
    </source>
</evidence>
<organism evidence="1 2">
    <name type="scientific">Candidatus Scalindua rubra</name>
    <dbReference type="NCBI Taxonomy" id="1872076"/>
    <lineage>
        <taxon>Bacteria</taxon>
        <taxon>Pseudomonadati</taxon>
        <taxon>Planctomycetota</taxon>
        <taxon>Candidatus Brocadiia</taxon>
        <taxon>Candidatus Brocadiales</taxon>
        <taxon>Candidatus Scalinduaceae</taxon>
        <taxon>Candidatus Scalindua</taxon>
    </lineage>
</organism>
<dbReference type="Proteomes" id="UP000094056">
    <property type="component" value="Unassembled WGS sequence"/>
</dbReference>
<comment type="caution">
    <text evidence="1">The sequence shown here is derived from an EMBL/GenBank/DDBJ whole genome shotgun (WGS) entry which is preliminary data.</text>
</comment>
<gene>
    <name evidence="1" type="ORF">SCARUB_01239</name>
</gene>
<dbReference type="EMBL" id="MAYW01000023">
    <property type="protein sequence ID" value="ODS33638.1"/>
    <property type="molecule type" value="Genomic_DNA"/>
</dbReference>
<name>A0A1E3XDG1_9BACT</name>
<reference evidence="1 2" key="1">
    <citation type="submission" date="2016-07" db="EMBL/GenBank/DDBJ databases">
        <title>Draft genome of Scalindua rubra, obtained from a brine-seawater interface in the Red Sea, sheds light on salt adaptation in anammox bacteria.</title>
        <authorList>
            <person name="Speth D.R."/>
            <person name="Lagkouvardos I."/>
            <person name="Wang Y."/>
            <person name="Qian P.-Y."/>
            <person name="Dutilh B.E."/>
            <person name="Jetten M.S."/>
        </authorList>
    </citation>
    <scope>NUCLEOTIDE SEQUENCE [LARGE SCALE GENOMIC DNA]</scope>
    <source>
        <strain evidence="1">BSI-1</strain>
    </source>
</reference>
<sequence length="85" mass="9865">MRKIFMILFLIIFTSGCLDTSYVKRVSMSPSYVKRANTILYEPDLTLSQKINHLRALDAEAKEQGENLDSLLLFSSFLTKRFEKK</sequence>
<accession>A0A1E3XDG1</accession>
<evidence type="ECO:0000313" key="2">
    <source>
        <dbReference type="Proteomes" id="UP000094056"/>
    </source>
</evidence>
<dbReference type="AlphaFoldDB" id="A0A1E3XDG1"/>